<protein>
    <submittedName>
        <fullName evidence="3">Secreted protein</fullName>
    </submittedName>
</protein>
<reference evidence="3" key="1">
    <citation type="submission" date="2016-06" db="UniProtKB">
        <authorList>
            <consortium name="WormBaseParasite"/>
        </authorList>
    </citation>
    <scope>IDENTIFICATION</scope>
</reference>
<dbReference type="EMBL" id="UYSU01009375">
    <property type="protein sequence ID" value="VDL88294.1"/>
    <property type="molecule type" value="Genomic_DNA"/>
</dbReference>
<dbReference type="Proteomes" id="UP000275846">
    <property type="component" value="Unassembled WGS sequence"/>
</dbReference>
<reference evidence="1 2" key="2">
    <citation type="submission" date="2018-11" db="EMBL/GenBank/DDBJ databases">
        <authorList>
            <consortium name="Pathogen Informatics"/>
        </authorList>
    </citation>
    <scope>NUCLEOTIDE SEQUENCE [LARGE SCALE GENOMIC DNA]</scope>
    <source>
        <strain evidence="1 2">NST_G2</strain>
    </source>
</reference>
<dbReference type="AlphaFoldDB" id="A0A183SCG1"/>
<organism evidence="3">
    <name type="scientific">Schistocephalus solidus</name>
    <name type="common">Tapeworm</name>
    <dbReference type="NCBI Taxonomy" id="70667"/>
    <lineage>
        <taxon>Eukaryota</taxon>
        <taxon>Metazoa</taxon>
        <taxon>Spiralia</taxon>
        <taxon>Lophotrochozoa</taxon>
        <taxon>Platyhelminthes</taxon>
        <taxon>Cestoda</taxon>
        <taxon>Eucestoda</taxon>
        <taxon>Diphyllobothriidea</taxon>
        <taxon>Diphyllobothriidae</taxon>
        <taxon>Schistocephalus</taxon>
    </lineage>
</organism>
<sequence>MAVQVSFVFVATSSYEINLVVVAVVVDEDDDDDDDDDGGDDADEDPTILYPHVATLRSNEMILWRGGHILPLAIQSNPVQIPTLPDWRKIAKLASQSRLLNGLFATTLFSPRSERG</sequence>
<evidence type="ECO:0000313" key="1">
    <source>
        <dbReference type="EMBL" id="VDL88294.1"/>
    </source>
</evidence>
<proteinExistence type="predicted"/>
<accession>A0A183SCG1</accession>
<dbReference type="WBParaSite" id="SSLN_0000197701-mRNA-1">
    <property type="protein sequence ID" value="SSLN_0000197701-mRNA-1"/>
    <property type="gene ID" value="SSLN_0000197701"/>
</dbReference>
<evidence type="ECO:0000313" key="2">
    <source>
        <dbReference type="Proteomes" id="UP000275846"/>
    </source>
</evidence>
<keyword evidence="2" id="KW-1185">Reference proteome</keyword>
<evidence type="ECO:0000313" key="3">
    <source>
        <dbReference type="WBParaSite" id="SSLN_0000197701-mRNA-1"/>
    </source>
</evidence>
<gene>
    <name evidence="1" type="ORF">SSLN_LOCUS1909</name>
</gene>
<name>A0A183SCG1_SCHSO</name>